<dbReference type="EMBL" id="JAPFFI010000006">
    <property type="protein sequence ID" value="KAJ6390425.1"/>
    <property type="molecule type" value="Genomic_DNA"/>
</dbReference>
<sequence length="109" mass="12561">MEHPAPRIVVGKKRRCFQEAFDSGSSTSCALTLTTILMMKFAKIILSRDGSVYECGDGMRRSFLFKGGDEEECEYEYETCEEKIGVEEEGIDMRAEEFIARFRQQLRLQ</sequence>
<evidence type="ECO:0000313" key="1">
    <source>
        <dbReference type="EMBL" id="KAJ6390425.1"/>
    </source>
</evidence>
<protein>
    <submittedName>
        <fullName evidence="1">Uncharacterized protein</fullName>
    </submittedName>
</protein>
<evidence type="ECO:0000313" key="2">
    <source>
        <dbReference type="Proteomes" id="UP001141253"/>
    </source>
</evidence>
<reference evidence="1" key="2">
    <citation type="journal article" date="2023" name="Int. J. Mol. Sci.">
        <title>De Novo Assembly and Annotation of 11 Diverse Shrub Willow (Salix) Genomes Reveals Novel Gene Organization in Sex-Linked Regions.</title>
        <authorList>
            <person name="Hyden B."/>
            <person name="Feng K."/>
            <person name="Yates T.B."/>
            <person name="Jawdy S."/>
            <person name="Cereghino C."/>
            <person name="Smart L.B."/>
            <person name="Muchero W."/>
        </authorList>
    </citation>
    <scope>NUCLEOTIDE SEQUENCE</scope>
    <source>
        <tissue evidence="1">Shoot tip</tissue>
    </source>
</reference>
<name>A0ABQ9BV13_9ROSI</name>
<accession>A0ABQ9BV13</accession>
<proteinExistence type="predicted"/>
<dbReference type="InterPro" id="IPR008480">
    <property type="entry name" value="DUF761_pln"/>
</dbReference>
<reference evidence="1" key="1">
    <citation type="submission" date="2022-10" db="EMBL/GenBank/DDBJ databases">
        <authorList>
            <person name="Hyden B.L."/>
            <person name="Feng K."/>
            <person name="Yates T."/>
            <person name="Jawdy S."/>
            <person name="Smart L.B."/>
            <person name="Muchero W."/>
        </authorList>
    </citation>
    <scope>NUCLEOTIDE SEQUENCE</scope>
    <source>
        <tissue evidence="1">Shoot tip</tissue>
    </source>
</reference>
<organism evidence="1 2">
    <name type="scientific">Salix suchowensis</name>
    <dbReference type="NCBI Taxonomy" id="1278906"/>
    <lineage>
        <taxon>Eukaryota</taxon>
        <taxon>Viridiplantae</taxon>
        <taxon>Streptophyta</taxon>
        <taxon>Embryophyta</taxon>
        <taxon>Tracheophyta</taxon>
        <taxon>Spermatophyta</taxon>
        <taxon>Magnoliopsida</taxon>
        <taxon>eudicotyledons</taxon>
        <taxon>Gunneridae</taxon>
        <taxon>Pentapetalae</taxon>
        <taxon>rosids</taxon>
        <taxon>fabids</taxon>
        <taxon>Malpighiales</taxon>
        <taxon>Salicaceae</taxon>
        <taxon>Saliceae</taxon>
        <taxon>Salix</taxon>
    </lineage>
</organism>
<comment type="caution">
    <text evidence="1">The sequence shown here is derived from an EMBL/GenBank/DDBJ whole genome shotgun (WGS) entry which is preliminary data.</text>
</comment>
<dbReference type="Pfam" id="PF05553">
    <property type="entry name" value="DUF761"/>
    <property type="match status" value="1"/>
</dbReference>
<dbReference type="Proteomes" id="UP001141253">
    <property type="component" value="Chromosome 2"/>
</dbReference>
<gene>
    <name evidence="1" type="ORF">OIU77_024605</name>
</gene>
<keyword evidence="2" id="KW-1185">Reference proteome</keyword>